<reference evidence="3 4" key="1">
    <citation type="journal article" date="2019" name="Sci. Rep.">
        <title>Orb-weaving spider Araneus ventricosus genome elucidates the spidroin gene catalogue.</title>
        <authorList>
            <person name="Kono N."/>
            <person name="Nakamura H."/>
            <person name="Ohtoshi R."/>
            <person name="Moran D.A.P."/>
            <person name="Shinohara A."/>
            <person name="Yoshida Y."/>
            <person name="Fujiwara M."/>
            <person name="Mori M."/>
            <person name="Tomita M."/>
            <person name="Arakawa K."/>
        </authorList>
    </citation>
    <scope>NUCLEOTIDE SEQUENCE [LARGE SCALE GENOMIC DNA]</scope>
</reference>
<dbReference type="SMART" id="SM00703">
    <property type="entry name" value="NRF"/>
    <property type="match status" value="1"/>
</dbReference>
<dbReference type="OrthoDB" id="6437309at2759"/>
<keyword evidence="1" id="KW-0472">Membrane</keyword>
<keyword evidence="4" id="KW-1185">Reference proteome</keyword>
<keyword evidence="1" id="KW-1133">Transmembrane helix</keyword>
<accession>A0A4Y2PKH5</accession>
<gene>
    <name evidence="3" type="ORF">AVEN_238012_1</name>
</gene>
<proteinExistence type="predicted"/>
<evidence type="ECO:0000313" key="4">
    <source>
        <dbReference type="Proteomes" id="UP000499080"/>
    </source>
</evidence>
<sequence length="199" mass="21703">MGTETGYVANDYLYLASLVLDASAKLPSGVLDGTLTDFGDYDQCLAVEKLDNKKKVQFTGQYCVVEAAPLLPSKPHRVQFKTVVLDVTNFTHPDSVLADFASNANMFYLMKLRLGLCLPSTCSVSDVQEVAKLALKDVPFEAKILRCEVKEPYSLSNLQIAVICTLGFVVILAIVGTYIDTSSRFNSKTKESGMGKKAI</sequence>
<keyword evidence="1" id="KW-0812">Transmembrane</keyword>
<dbReference type="EMBL" id="BGPR01011681">
    <property type="protein sequence ID" value="GBN52465.1"/>
    <property type="molecule type" value="Genomic_DNA"/>
</dbReference>
<evidence type="ECO:0000313" key="3">
    <source>
        <dbReference type="EMBL" id="GBN52465.1"/>
    </source>
</evidence>
<protein>
    <recommendedName>
        <fullName evidence="2">Nose resistant-to-fluoxetine protein N-terminal domain-containing protein</fullName>
    </recommendedName>
</protein>
<dbReference type="AlphaFoldDB" id="A0A4Y2PKH5"/>
<dbReference type="Proteomes" id="UP000499080">
    <property type="component" value="Unassembled WGS sequence"/>
</dbReference>
<dbReference type="Pfam" id="PF20146">
    <property type="entry name" value="NRF"/>
    <property type="match status" value="1"/>
</dbReference>
<evidence type="ECO:0000256" key="1">
    <source>
        <dbReference type="SAM" id="Phobius"/>
    </source>
</evidence>
<feature type="domain" description="Nose resistant-to-fluoxetine protein N-terminal" evidence="2">
    <location>
        <begin position="3"/>
        <end position="149"/>
    </location>
</feature>
<dbReference type="PANTHER" id="PTHR11161:SF0">
    <property type="entry name" value="O-ACYLTRANSFERASE LIKE PROTEIN"/>
    <property type="match status" value="1"/>
</dbReference>
<dbReference type="InterPro" id="IPR006621">
    <property type="entry name" value="Nose-resist-to-fluoxetine_N"/>
</dbReference>
<dbReference type="InterPro" id="IPR052728">
    <property type="entry name" value="O2_lipid_transport_reg"/>
</dbReference>
<organism evidence="3 4">
    <name type="scientific">Araneus ventricosus</name>
    <name type="common">Orbweaver spider</name>
    <name type="synonym">Epeira ventricosa</name>
    <dbReference type="NCBI Taxonomy" id="182803"/>
    <lineage>
        <taxon>Eukaryota</taxon>
        <taxon>Metazoa</taxon>
        <taxon>Ecdysozoa</taxon>
        <taxon>Arthropoda</taxon>
        <taxon>Chelicerata</taxon>
        <taxon>Arachnida</taxon>
        <taxon>Araneae</taxon>
        <taxon>Araneomorphae</taxon>
        <taxon>Entelegynae</taxon>
        <taxon>Araneoidea</taxon>
        <taxon>Araneidae</taxon>
        <taxon>Araneus</taxon>
    </lineage>
</organism>
<dbReference type="PANTHER" id="PTHR11161">
    <property type="entry name" value="O-ACYLTRANSFERASE"/>
    <property type="match status" value="1"/>
</dbReference>
<name>A0A4Y2PKH5_ARAVE</name>
<feature type="transmembrane region" description="Helical" evidence="1">
    <location>
        <begin position="158"/>
        <end position="179"/>
    </location>
</feature>
<comment type="caution">
    <text evidence="3">The sequence shown here is derived from an EMBL/GenBank/DDBJ whole genome shotgun (WGS) entry which is preliminary data.</text>
</comment>
<evidence type="ECO:0000259" key="2">
    <source>
        <dbReference type="SMART" id="SM00703"/>
    </source>
</evidence>